<dbReference type="AlphaFoldDB" id="A0A7J6VYS1"/>
<gene>
    <name evidence="3" type="ORF">FRX31_020570</name>
</gene>
<dbReference type="PANTHER" id="PTHR10366:SF369">
    <property type="entry name" value="CINNAMOYL-COA REDUCTASE-LIKE PROTEIN"/>
    <property type="match status" value="1"/>
</dbReference>
<dbReference type="Pfam" id="PF01370">
    <property type="entry name" value="Epimerase"/>
    <property type="match status" value="1"/>
</dbReference>
<dbReference type="PANTHER" id="PTHR10366">
    <property type="entry name" value="NAD DEPENDENT EPIMERASE/DEHYDRATASE"/>
    <property type="match status" value="1"/>
</dbReference>
<feature type="domain" description="NAD-dependent epimerase/dehydratase" evidence="2">
    <location>
        <begin position="12"/>
        <end position="255"/>
    </location>
</feature>
<dbReference type="CDD" id="cd08958">
    <property type="entry name" value="FR_SDR_e"/>
    <property type="match status" value="1"/>
</dbReference>
<keyword evidence="4" id="KW-1185">Reference proteome</keyword>
<dbReference type="GO" id="GO:0016616">
    <property type="term" value="F:oxidoreductase activity, acting on the CH-OH group of donors, NAD or NADP as acceptor"/>
    <property type="evidence" value="ECO:0007669"/>
    <property type="project" value="TreeGrafter"/>
</dbReference>
<sequence length="331" mass="36663">MSGVSEEKKKVVCVTGGSGFIGSWLVRLLLQRGYTVHATVQNLNDEKETKHLLALEKESSKQESGLRLFEIDLLNYDSLFAAIDGTAGIFHVASPCIVDRVQDPEKQLLQPAIQGTLNVLKAAKQSGVKRVVVTSSISALTPSPDWPADVVKREDCWTDVEYCKRNELWYPVSKTMAEKAAWEFSKDTGLDVVVINPGTVMGPILPPSVNASMLILIRLLEGCTEEYKDFYMGPVHVKDVALAHILLYENSSASGRHLCVEAIRHYSDFAAKVAELYPEYKVPRLPKDTQPGLLRAEDGAKKLIDLGLHFTSIEEIIKDSMESLKSRGYIS</sequence>
<evidence type="ECO:0000313" key="4">
    <source>
        <dbReference type="Proteomes" id="UP000554482"/>
    </source>
</evidence>
<name>A0A7J6VYS1_THATH</name>
<evidence type="ECO:0000259" key="2">
    <source>
        <dbReference type="Pfam" id="PF01370"/>
    </source>
</evidence>
<evidence type="ECO:0000256" key="1">
    <source>
        <dbReference type="ARBA" id="ARBA00023002"/>
    </source>
</evidence>
<dbReference type="OrthoDB" id="2735536at2759"/>
<keyword evidence="1" id="KW-0560">Oxidoreductase</keyword>
<evidence type="ECO:0000313" key="3">
    <source>
        <dbReference type="EMBL" id="KAF5189847.1"/>
    </source>
</evidence>
<comment type="caution">
    <text evidence="3">The sequence shown here is derived from an EMBL/GenBank/DDBJ whole genome shotgun (WGS) entry which is preliminary data.</text>
</comment>
<dbReference type="Proteomes" id="UP000554482">
    <property type="component" value="Unassembled WGS sequence"/>
</dbReference>
<organism evidence="3 4">
    <name type="scientific">Thalictrum thalictroides</name>
    <name type="common">Rue-anemone</name>
    <name type="synonym">Anemone thalictroides</name>
    <dbReference type="NCBI Taxonomy" id="46969"/>
    <lineage>
        <taxon>Eukaryota</taxon>
        <taxon>Viridiplantae</taxon>
        <taxon>Streptophyta</taxon>
        <taxon>Embryophyta</taxon>
        <taxon>Tracheophyta</taxon>
        <taxon>Spermatophyta</taxon>
        <taxon>Magnoliopsida</taxon>
        <taxon>Ranunculales</taxon>
        <taxon>Ranunculaceae</taxon>
        <taxon>Thalictroideae</taxon>
        <taxon>Thalictrum</taxon>
    </lineage>
</organism>
<accession>A0A7J6VYS1</accession>
<dbReference type="Gene3D" id="3.40.50.720">
    <property type="entry name" value="NAD(P)-binding Rossmann-like Domain"/>
    <property type="match status" value="1"/>
</dbReference>
<dbReference type="InterPro" id="IPR036291">
    <property type="entry name" value="NAD(P)-bd_dom_sf"/>
</dbReference>
<dbReference type="EMBL" id="JABWDY010024937">
    <property type="protein sequence ID" value="KAF5189847.1"/>
    <property type="molecule type" value="Genomic_DNA"/>
</dbReference>
<dbReference type="FunFam" id="3.40.50.720:FF:000219">
    <property type="entry name" value="Cinnamoyl-CoA reductase 1"/>
    <property type="match status" value="1"/>
</dbReference>
<dbReference type="InterPro" id="IPR001509">
    <property type="entry name" value="Epimerase_deHydtase"/>
</dbReference>
<dbReference type="SUPFAM" id="SSF51735">
    <property type="entry name" value="NAD(P)-binding Rossmann-fold domains"/>
    <property type="match status" value="1"/>
</dbReference>
<protein>
    <submittedName>
        <fullName evidence="3">Cinnamoyl-coa reductase</fullName>
    </submittedName>
</protein>
<proteinExistence type="predicted"/>
<dbReference type="InterPro" id="IPR050425">
    <property type="entry name" value="NAD(P)_dehydrat-like"/>
</dbReference>
<reference evidence="3 4" key="1">
    <citation type="submission" date="2020-06" db="EMBL/GenBank/DDBJ databases">
        <title>Transcriptomic and genomic resources for Thalictrum thalictroides and T. hernandezii: Facilitating candidate gene discovery in an emerging model plant lineage.</title>
        <authorList>
            <person name="Arias T."/>
            <person name="Riano-Pachon D.M."/>
            <person name="Di Stilio V.S."/>
        </authorList>
    </citation>
    <scope>NUCLEOTIDE SEQUENCE [LARGE SCALE GENOMIC DNA]</scope>
    <source>
        <strain evidence="4">cv. WT478/WT964</strain>
        <tissue evidence="3">Leaves</tissue>
    </source>
</reference>